<dbReference type="InterPro" id="IPR023549">
    <property type="entry name" value="Subtilisin_inhibitor"/>
</dbReference>
<dbReference type="AlphaFoldDB" id="A0A6J7CCA3"/>
<dbReference type="EMBL" id="CAEZYA010000011">
    <property type="protein sequence ID" value="CAB4701806.1"/>
    <property type="molecule type" value="Genomic_DNA"/>
</dbReference>
<feature type="domain" description="Subtilisin inhibitor" evidence="1">
    <location>
        <begin position="32"/>
        <end position="109"/>
    </location>
</feature>
<evidence type="ECO:0000313" key="3">
    <source>
        <dbReference type="EMBL" id="CAB4770136.1"/>
    </source>
</evidence>
<dbReference type="GO" id="GO:0004867">
    <property type="term" value="F:serine-type endopeptidase inhibitor activity"/>
    <property type="evidence" value="ECO:0007669"/>
    <property type="project" value="InterPro"/>
</dbReference>
<sequence>MKNLKGKKLALIIVLIASSLFQSGASAVTTNSLVVSYKQTPQSQIQKWTLKCNPTGGTLPQAKNACKQLLKIAKPFAAPDPDQMCSQIFESEEVATVKGSWKGKKISAKYSKTNSCEIARWAALKFLLQGSSPS</sequence>
<evidence type="ECO:0000313" key="5">
    <source>
        <dbReference type="EMBL" id="CAB4854875.1"/>
    </source>
</evidence>
<evidence type="ECO:0000313" key="2">
    <source>
        <dbReference type="EMBL" id="CAB4701806.1"/>
    </source>
</evidence>
<dbReference type="EMBL" id="CAFAAU010000002">
    <property type="protein sequence ID" value="CAB4797382.1"/>
    <property type="molecule type" value="Genomic_DNA"/>
</dbReference>
<dbReference type="EMBL" id="CAFBOQ010000032">
    <property type="protein sequence ID" value="CAB4990361.1"/>
    <property type="molecule type" value="Genomic_DNA"/>
</dbReference>
<evidence type="ECO:0000259" key="1">
    <source>
        <dbReference type="Pfam" id="PF00720"/>
    </source>
</evidence>
<evidence type="ECO:0000313" key="4">
    <source>
        <dbReference type="EMBL" id="CAB4797382.1"/>
    </source>
</evidence>
<accession>A0A6J7CCA3</accession>
<proteinExistence type="predicted"/>
<dbReference type="SUPFAM" id="SSF55399">
    <property type="entry name" value="Subtilisin inhibitor"/>
    <property type="match status" value="1"/>
</dbReference>
<reference evidence="5" key="1">
    <citation type="submission" date="2020-05" db="EMBL/GenBank/DDBJ databases">
        <authorList>
            <person name="Chiriac C."/>
            <person name="Salcher M."/>
            <person name="Ghai R."/>
            <person name="Kavagutti S V."/>
        </authorList>
    </citation>
    <scope>NUCLEOTIDE SEQUENCE</scope>
</reference>
<dbReference type="Gene3D" id="3.30.350.10">
    <property type="entry name" value="Subtilisin inhibitor-like"/>
    <property type="match status" value="1"/>
</dbReference>
<evidence type="ECO:0000313" key="7">
    <source>
        <dbReference type="EMBL" id="CAB5048322.1"/>
    </source>
</evidence>
<dbReference type="Pfam" id="PF00720">
    <property type="entry name" value="SSI"/>
    <property type="match status" value="1"/>
</dbReference>
<organism evidence="5">
    <name type="scientific">freshwater metagenome</name>
    <dbReference type="NCBI Taxonomy" id="449393"/>
    <lineage>
        <taxon>unclassified sequences</taxon>
        <taxon>metagenomes</taxon>
        <taxon>ecological metagenomes</taxon>
    </lineage>
</organism>
<evidence type="ECO:0000313" key="8">
    <source>
        <dbReference type="EMBL" id="CAB5061466.1"/>
    </source>
</evidence>
<protein>
    <submittedName>
        <fullName evidence="5">Unannotated protein</fullName>
    </submittedName>
</protein>
<evidence type="ECO:0000313" key="6">
    <source>
        <dbReference type="EMBL" id="CAB4990361.1"/>
    </source>
</evidence>
<dbReference type="InterPro" id="IPR036819">
    <property type="entry name" value="Subtilisin_inhibitor-like_sf"/>
</dbReference>
<dbReference type="EMBL" id="CAFBQM010000058">
    <property type="protein sequence ID" value="CAB5061466.1"/>
    <property type="molecule type" value="Genomic_DNA"/>
</dbReference>
<dbReference type="EMBL" id="CAFBLC010000040">
    <property type="protein sequence ID" value="CAB4854875.1"/>
    <property type="molecule type" value="Genomic_DNA"/>
</dbReference>
<dbReference type="EMBL" id="CAEZZN010000033">
    <property type="protein sequence ID" value="CAB4770136.1"/>
    <property type="molecule type" value="Genomic_DNA"/>
</dbReference>
<name>A0A6J7CCA3_9ZZZZ</name>
<gene>
    <name evidence="2" type="ORF">UFOPK2627_00537</name>
    <name evidence="3" type="ORF">UFOPK2879_00960</name>
    <name evidence="4" type="ORF">UFOPK3078_00124</name>
    <name evidence="5" type="ORF">UFOPK3288_01110</name>
    <name evidence="6" type="ORF">UFOPK3990_01042</name>
    <name evidence="7" type="ORF">UFOPK4245_00636</name>
    <name evidence="8" type="ORF">UFOPK4337_01081</name>
</gene>
<dbReference type="EMBL" id="CAFBQD010000010">
    <property type="protein sequence ID" value="CAB5048322.1"/>
    <property type="molecule type" value="Genomic_DNA"/>
</dbReference>